<protein>
    <submittedName>
        <fullName evidence="2">Polysaccharide deacetylase</fullName>
    </submittedName>
</protein>
<dbReference type="InterPro" id="IPR050248">
    <property type="entry name" value="Polysacc_deacetylase_ArnD"/>
</dbReference>
<comment type="caution">
    <text evidence="2">The sequence shown here is derived from an EMBL/GenBank/DDBJ whole genome shotgun (WGS) entry which is preliminary data.</text>
</comment>
<feature type="domain" description="NodB homology" evidence="1">
    <location>
        <begin position="11"/>
        <end position="210"/>
    </location>
</feature>
<reference evidence="2 3" key="1">
    <citation type="submission" date="2018-03" db="EMBL/GenBank/DDBJ databases">
        <title>Genomic Encyclopedia of Archaeal and Bacterial Type Strains, Phase II (KMG-II): from individual species to whole genera.</title>
        <authorList>
            <person name="Goeker M."/>
        </authorList>
    </citation>
    <scope>NUCLEOTIDE SEQUENCE [LARGE SCALE GENOMIC DNA]</scope>
    <source>
        <strain evidence="2 3">ATCC BAA-1496</strain>
    </source>
</reference>
<dbReference type="GO" id="GO:0016810">
    <property type="term" value="F:hydrolase activity, acting on carbon-nitrogen (but not peptide) bonds"/>
    <property type="evidence" value="ECO:0007669"/>
    <property type="project" value="InterPro"/>
</dbReference>
<gene>
    <name evidence="2" type="ORF">BCF74_105138</name>
</gene>
<dbReference type="AlphaFoldDB" id="A0A2T0UUG6"/>
<sequence length="210" mass="22202">MPGIRTRTRDGEVALTLDACGGPGGGSGVDHDLLDLLRRHEVPATLFLNVRWIDANPAVAQELAADPLFELANHGKRHCPLTVRPRTAYGIRGTGSVGEVVDEVRAADDWFLEHVGERPRWFRSGTAHADDVAARVAERLGQPLAGFTVNADLGATASASQVARTLGGVGSGDIVIAHMNRPGGATAEGFARALPRLLRAKTSFVTLTNS</sequence>
<dbReference type="SUPFAM" id="SSF88713">
    <property type="entry name" value="Glycoside hydrolase/deacetylase"/>
    <property type="match status" value="1"/>
</dbReference>
<keyword evidence="3" id="KW-1185">Reference proteome</keyword>
<evidence type="ECO:0000313" key="3">
    <source>
        <dbReference type="Proteomes" id="UP000237822"/>
    </source>
</evidence>
<evidence type="ECO:0000313" key="2">
    <source>
        <dbReference type="EMBL" id="PRY61579.1"/>
    </source>
</evidence>
<dbReference type="InterPro" id="IPR002509">
    <property type="entry name" value="NODB_dom"/>
</dbReference>
<organism evidence="2 3">
    <name type="scientific">Knoellia remsis</name>
    <dbReference type="NCBI Taxonomy" id="407159"/>
    <lineage>
        <taxon>Bacteria</taxon>
        <taxon>Bacillati</taxon>
        <taxon>Actinomycetota</taxon>
        <taxon>Actinomycetes</taxon>
        <taxon>Micrococcales</taxon>
        <taxon>Intrasporangiaceae</taxon>
        <taxon>Knoellia</taxon>
    </lineage>
</organism>
<dbReference type="InterPro" id="IPR011330">
    <property type="entry name" value="Glyco_hydro/deAcase_b/a-brl"/>
</dbReference>
<dbReference type="Proteomes" id="UP000237822">
    <property type="component" value="Unassembled WGS sequence"/>
</dbReference>
<dbReference type="PANTHER" id="PTHR10587">
    <property type="entry name" value="GLYCOSYL TRANSFERASE-RELATED"/>
    <property type="match status" value="1"/>
</dbReference>
<dbReference type="Gene3D" id="3.20.20.370">
    <property type="entry name" value="Glycoside hydrolase/deacetylase"/>
    <property type="match status" value="1"/>
</dbReference>
<name>A0A2T0UUG6_9MICO</name>
<dbReference type="EMBL" id="PVTI01000005">
    <property type="protein sequence ID" value="PRY61579.1"/>
    <property type="molecule type" value="Genomic_DNA"/>
</dbReference>
<dbReference type="PROSITE" id="PS51677">
    <property type="entry name" value="NODB"/>
    <property type="match status" value="1"/>
</dbReference>
<proteinExistence type="predicted"/>
<evidence type="ECO:0000259" key="1">
    <source>
        <dbReference type="PROSITE" id="PS51677"/>
    </source>
</evidence>
<dbReference type="GO" id="GO:0005975">
    <property type="term" value="P:carbohydrate metabolic process"/>
    <property type="evidence" value="ECO:0007669"/>
    <property type="project" value="InterPro"/>
</dbReference>
<dbReference type="PANTHER" id="PTHR10587:SF134">
    <property type="entry name" value="SECRETED PROTEIN"/>
    <property type="match status" value="1"/>
</dbReference>
<dbReference type="Pfam" id="PF01522">
    <property type="entry name" value="Polysacc_deac_1"/>
    <property type="match status" value="1"/>
</dbReference>
<accession>A0A2T0UUG6</accession>